<name>A0AAE1A838_9GAST</name>
<evidence type="ECO:0000313" key="1">
    <source>
        <dbReference type="EMBL" id="KAK3783020.1"/>
    </source>
</evidence>
<evidence type="ECO:0000313" key="2">
    <source>
        <dbReference type="Proteomes" id="UP001283361"/>
    </source>
</evidence>
<proteinExistence type="predicted"/>
<accession>A0AAE1A838</accession>
<comment type="caution">
    <text evidence="1">The sequence shown here is derived from an EMBL/GenBank/DDBJ whole genome shotgun (WGS) entry which is preliminary data.</text>
</comment>
<keyword evidence="2" id="KW-1185">Reference proteome</keyword>
<organism evidence="1 2">
    <name type="scientific">Elysia crispata</name>
    <name type="common">lettuce slug</name>
    <dbReference type="NCBI Taxonomy" id="231223"/>
    <lineage>
        <taxon>Eukaryota</taxon>
        <taxon>Metazoa</taxon>
        <taxon>Spiralia</taxon>
        <taxon>Lophotrochozoa</taxon>
        <taxon>Mollusca</taxon>
        <taxon>Gastropoda</taxon>
        <taxon>Heterobranchia</taxon>
        <taxon>Euthyneura</taxon>
        <taxon>Panpulmonata</taxon>
        <taxon>Sacoglossa</taxon>
        <taxon>Placobranchoidea</taxon>
        <taxon>Plakobranchidae</taxon>
        <taxon>Elysia</taxon>
    </lineage>
</organism>
<dbReference type="EMBL" id="JAWDGP010002462">
    <property type="protein sequence ID" value="KAK3783020.1"/>
    <property type="molecule type" value="Genomic_DNA"/>
</dbReference>
<protein>
    <submittedName>
        <fullName evidence="1">Uncharacterized protein</fullName>
    </submittedName>
</protein>
<reference evidence="1" key="1">
    <citation type="journal article" date="2023" name="G3 (Bethesda)">
        <title>A reference genome for the long-term kleptoplast-retaining sea slug Elysia crispata morphotype clarki.</title>
        <authorList>
            <person name="Eastman K.E."/>
            <person name="Pendleton A.L."/>
            <person name="Shaikh M.A."/>
            <person name="Suttiyut T."/>
            <person name="Ogas R."/>
            <person name="Tomko P."/>
            <person name="Gavelis G."/>
            <person name="Widhalm J.R."/>
            <person name="Wisecaver J.H."/>
        </authorList>
    </citation>
    <scope>NUCLEOTIDE SEQUENCE</scope>
    <source>
        <strain evidence="1">ECLA1</strain>
    </source>
</reference>
<gene>
    <name evidence="1" type="ORF">RRG08_015360</name>
</gene>
<sequence>MEKVRQAPVGNEEEDDARYVYSSKTPPLHIDNQHGSNRFYMEVSAQPFVAKPWIYPCDRSHTAWKTSRVYSLTGSGQRGQRQTRGYIENHSEEWALSRSMYLHPLLRLRQSLSA</sequence>
<dbReference type="AlphaFoldDB" id="A0AAE1A838"/>
<dbReference type="Proteomes" id="UP001283361">
    <property type="component" value="Unassembled WGS sequence"/>
</dbReference>